<dbReference type="Proteomes" id="UP000887013">
    <property type="component" value="Unassembled WGS sequence"/>
</dbReference>
<feature type="region of interest" description="Disordered" evidence="1">
    <location>
        <begin position="13"/>
        <end position="73"/>
    </location>
</feature>
<accession>A0A8X6T890</accession>
<name>A0A8X6T890_NEPPI</name>
<organism evidence="2 3">
    <name type="scientific">Nephila pilipes</name>
    <name type="common">Giant wood spider</name>
    <name type="synonym">Nephila maculata</name>
    <dbReference type="NCBI Taxonomy" id="299642"/>
    <lineage>
        <taxon>Eukaryota</taxon>
        <taxon>Metazoa</taxon>
        <taxon>Ecdysozoa</taxon>
        <taxon>Arthropoda</taxon>
        <taxon>Chelicerata</taxon>
        <taxon>Arachnida</taxon>
        <taxon>Araneae</taxon>
        <taxon>Araneomorphae</taxon>
        <taxon>Entelegynae</taxon>
        <taxon>Araneoidea</taxon>
        <taxon>Nephilidae</taxon>
        <taxon>Nephila</taxon>
    </lineage>
</organism>
<dbReference type="AlphaFoldDB" id="A0A8X6T890"/>
<gene>
    <name evidence="2" type="primary">AVEN_120913_1</name>
    <name evidence="2" type="ORF">NPIL_334191</name>
</gene>
<evidence type="ECO:0000256" key="1">
    <source>
        <dbReference type="SAM" id="MobiDB-lite"/>
    </source>
</evidence>
<feature type="compositionally biased region" description="Polar residues" evidence="1">
    <location>
        <begin position="93"/>
        <end position="120"/>
    </location>
</feature>
<dbReference type="OrthoDB" id="6516730at2759"/>
<keyword evidence="3" id="KW-1185">Reference proteome</keyword>
<feature type="region of interest" description="Disordered" evidence="1">
    <location>
        <begin position="85"/>
        <end position="120"/>
    </location>
</feature>
<proteinExistence type="predicted"/>
<evidence type="ECO:0000313" key="2">
    <source>
        <dbReference type="EMBL" id="GFS81197.1"/>
    </source>
</evidence>
<feature type="compositionally biased region" description="Polar residues" evidence="1">
    <location>
        <begin position="39"/>
        <end position="52"/>
    </location>
</feature>
<sequence>MYSFVRGARLFVKGAREPEDPDNLPDPGDVGPDHHMSVYQHQSRSQMASASQESKEVFRTAHNRSGLRTVHTSRVIRKTTTLTRGDQKVPVRTSGTQHEAIRSSSVASMTSFGGRENGTQTRNISEQNFKSLHRSDIVDNDVHVKRVHKTYDTTDARKKIRTNKEQVSQVMSVCPRISTSFDLSEGVGYWNVHSFHGSSRDPQRTSIPLDHKM</sequence>
<protein>
    <submittedName>
        <fullName evidence="2">Uncharacterized protein</fullName>
    </submittedName>
</protein>
<dbReference type="EMBL" id="BMAW01051575">
    <property type="protein sequence ID" value="GFS81197.1"/>
    <property type="molecule type" value="Genomic_DNA"/>
</dbReference>
<evidence type="ECO:0000313" key="3">
    <source>
        <dbReference type="Proteomes" id="UP000887013"/>
    </source>
</evidence>
<reference evidence="2" key="1">
    <citation type="submission" date="2020-08" db="EMBL/GenBank/DDBJ databases">
        <title>Multicomponent nature underlies the extraordinary mechanical properties of spider dragline silk.</title>
        <authorList>
            <person name="Kono N."/>
            <person name="Nakamura H."/>
            <person name="Mori M."/>
            <person name="Yoshida Y."/>
            <person name="Ohtoshi R."/>
            <person name="Malay A.D."/>
            <person name="Moran D.A.P."/>
            <person name="Tomita M."/>
            <person name="Numata K."/>
            <person name="Arakawa K."/>
        </authorList>
    </citation>
    <scope>NUCLEOTIDE SEQUENCE</scope>
</reference>
<comment type="caution">
    <text evidence="2">The sequence shown here is derived from an EMBL/GenBank/DDBJ whole genome shotgun (WGS) entry which is preliminary data.</text>
</comment>